<feature type="region of interest" description="Disordered" evidence="1">
    <location>
        <begin position="412"/>
        <end position="433"/>
    </location>
</feature>
<feature type="compositionally biased region" description="Low complexity" evidence="1">
    <location>
        <begin position="35"/>
        <end position="49"/>
    </location>
</feature>
<dbReference type="AlphaFoldDB" id="A0A1Q3BTF2"/>
<feature type="compositionally biased region" description="Polar residues" evidence="1">
    <location>
        <begin position="159"/>
        <end position="171"/>
    </location>
</feature>
<feature type="compositionally biased region" description="Pro residues" evidence="1">
    <location>
        <begin position="53"/>
        <end position="65"/>
    </location>
</feature>
<name>A0A1Q3BTF2_CEPFO</name>
<dbReference type="EMBL" id="BDDD01000898">
    <property type="protein sequence ID" value="GAV71251.1"/>
    <property type="molecule type" value="Genomic_DNA"/>
</dbReference>
<reference evidence="4" key="1">
    <citation type="submission" date="2016-04" db="EMBL/GenBank/DDBJ databases">
        <title>Cephalotus genome sequencing.</title>
        <authorList>
            <person name="Fukushima K."/>
            <person name="Hasebe M."/>
            <person name="Fang X."/>
        </authorList>
    </citation>
    <scope>NUCLEOTIDE SEQUENCE [LARGE SCALE GENOMIC DNA]</scope>
    <source>
        <strain evidence="4">cv. St1</strain>
    </source>
</reference>
<evidence type="ECO:0000259" key="2">
    <source>
        <dbReference type="Pfam" id="PF05678"/>
    </source>
</evidence>
<dbReference type="InParanoid" id="A0A1Q3BTF2"/>
<feature type="domain" description="VQ" evidence="2">
    <location>
        <begin position="195"/>
        <end position="222"/>
    </location>
</feature>
<dbReference type="Proteomes" id="UP000187406">
    <property type="component" value="Unassembled WGS sequence"/>
</dbReference>
<keyword evidence="4" id="KW-1185">Reference proteome</keyword>
<evidence type="ECO:0000313" key="3">
    <source>
        <dbReference type="EMBL" id="GAV71251.1"/>
    </source>
</evidence>
<dbReference type="Pfam" id="PF05678">
    <property type="entry name" value="VQ"/>
    <property type="match status" value="1"/>
</dbReference>
<dbReference type="InterPro" id="IPR008889">
    <property type="entry name" value="VQ"/>
</dbReference>
<evidence type="ECO:0000256" key="1">
    <source>
        <dbReference type="SAM" id="MobiDB-lite"/>
    </source>
</evidence>
<dbReference type="STRING" id="3775.A0A1Q3BTF2"/>
<dbReference type="InterPro" id="IPR039609">
    <property type="entry name" value="VQ_15/22"/>
</dbReference>
<evidence type="ECO:0000313" key="4">
    <source>
        <dbReference type="Proteomes" id="UP000187406"/>
    </source>
</evidence>
<dbReference type="PANTHER" id="PTHR33179:SF4">
    <property type="entry name" value="VQ MOTIF-CONTAINING PROTEIN"/>
    <property type="match status" value="1"/>
</dbReference>
<feature type="compositionally biased region" description="Basic residues" evidence="1">
    <location>
        <begin position="185"/>
        <end position="194"/>
    </location>
</feature>
<proteinExistence type="predicted"/>
<dbReference type="FunCoup" id="A0A1Q3BTF2">
    <property type="interactions" value="15"/>
</dbReference>
<comment type="caution">
    <text evidence="3">The sequence shown here is derived from an EMBL/GenBank/DDBJ whole genome shotgun (WGS) entry which is preliminary data.</text>
</comment>
<feature type="region of interest" description="Disordered" evidence="1">
    <location>
        <begin position="1"/>
        <end position="88"/>
    </location>
</feature>
<gene>
    <name evidence="3" type="ORF">CFOL_v3_14745</name>
</gene>
<feature type="compositionally biased region" description="Low complexity" evidence="1">
    <location>
        <begin position="1"/>
        <end position="15"/>
    </location>
</feature>
<sequence length="433" mass="46660">MDSGNSSGSVQSSSGDDQEYESRADHRALSSFLINSASHNNSNHLSSSHVGPLPNPPSPPQPPPQQQQHHSSPSMFDPLSNYFDNPISRSVPQLANPNSLLNLDMAWFKNSRSEPNCTDLGGFVATSSPTQQFLTIQAQSNRPTFGSIQFPRGPESHSSKGSFSAPGTSEQNTKTNNNNNMGVRNPKKRSRASRRAPTTVLTTDTTNFRAMVQEFTGIPAPPFTSSPFPRSRLDLFGTASSLRSTHLDPSPPSYLLRPFAQKIHPPTPFASSSSSFPSSSFVDAIASSTTTNLTPGSNNNNNNIISTVSNSTSSNYQLPQNLLDINMQNPVLNFHSLLQVPPNKYPIFGTKAQESLDISSNDSHIKVGVLGEFGLGDGHVSTNLGGLQNMVSSHESTMKRIDDNPATWAGDGLGSNEDDHQGLLRSINGNYSH</sequence>
<protein>
    <submittedName>
        <fullName evidence="3">VQ domain-containing protein</fullName>
    </submittedName>
</protein>
<dbReference type="OrthoDB" id="780193at2759"/>
<organism evidence="3 4">
    <name type="scientific">Cephalotus follicularis</name>
    <name type="common">Albany pitcher plant</name>
    <dbReference type="NCBI Taxonomy" id="3775"/>
    <lineage>
        <taxon>Eukaryota</taxon>
        <taxon>Viridiplantae</taxon>
        <taxon>Streptophyta</taxon>
        <taxon>Embryophyta</taxon>
        <taxon>Tracheophyta</taxon>
        <taxon>Spermatophyta</taxon>
        <taxon>Magnoliopsida</taxon>
        <taxon>eudicotyledons</taxon>
        <taxon>Gunneridae</taxon>
        <taxon>Pentapetalae</taxon>
        <taxon>rosids</taxon>
        <taxon>fabids</taxon>
        <taxon>Oxalidales</taxon>
        <taxon>Cephalotaceae</taxon>
        <taxon>Cephalotus</taxon>
    </lineage>
</organism>
<accession>A0A1Q3BTF2</accession>
<feature type="region of interest" description="Disordered" evidence="1">
    <location>
        <begin position="141"/>
        <end position="201"/>
    </location>
</feature>
<dbReference type="PANTHER" id="PTHR33179">
    <property type="entry name" value="VQ MOTIF-CONTAINING PROTEIN"/>
    <property type="match status" value="1"/>
</dbReference>